<gene>
    <name evidence="3" type="ORF">SAMN05216553_106201</name>
</gene>
<evidence type="ECO:0000313" key="4">
    <source>
        <dbReference type="Proteomes" id="UP000199623"/>
    </source>
</evidence>
<dbReference type="OrthoDB" id="503788at2"/>
<name>A0A1G7SE96_9PSEU</name>
<dbReference type="InterPro" id="IPR001466">
    <property type="entry name" value="Beta-lactam-related"/>
</dbReference>
<dbReference type="Proteomes" id="UP000199623">
    <property type="component" value="Unassembled WGS sequence"/>
</dbReference>
<dbReference type="GO" id="GO:0004180">
    <property type="term" value="F:carboxypeptidase activity"/>
    <property type="evidence" value="ECO:0007669"/>
    <property type="project" value="UniProtKB-KW"/>
</dbReference>
<evidence type="ECO:0000313" key="3">
    <source>
        <dbReference type="EMBL" id="SDG21212.1"/>
    </source>
</evidence>
<dbReference type="RefSeq" id="WP_090049803.1">
    <property type="nucleotide sequence ID" value="NZ_FNCC01000006.1"/>
</dbReference>
<dbReference type="EMBL" id="FNCC01000006">
    <property type="protein sequence ID" value="SDG21212.1"/>
    <property type="molecule type" value="Genomic_DNA"/>
</dbReference>
<protein>
    <submittedName>
        <fullName evidence="3">D-alanyl-D-alanine carboxypeptidase</fullName>
    </submittedName>
</protein>
<keyword evidence="3" id="KW-0645">Protease</keyword>
<sequence length="378" mass="40279">MVATTAAVLAAAGALVFVPAGQAEPRPDALQQGIDKLVGPDRHPGALAAVRDRHGRTRHYTAGAGDLRTGAKVPVNGRVRIGSASKMFAAVLVLQLAGEGKVDLDASVEQYLPGMVHGKNVDASKITVRQLLRHDSGLPEYTDALFPRIETLLEYRDVYFEPRQLVDLANGMEEGRPSGGGWSYSNTNYVLAGLIAQRVTGRPFDELVTTRVIQRIGLRDTYAPAVGERDLHGRHARGYQRDMATDELVDITRMDPGWGWAAGHLVSTPDDLNTFLRALLDGKLLAPAQLAQMRDTIPLDPEAPSGAGYGLGLFRLPLSCGVVAWGHGGDIQGYSTVNGATEDGRTATLVVTSLNGSVKDKSVAADRSALLDAALCKS</sequence>
<evidence type="ECO:0000256" key="1">
    <source>
        <dbReference type="SAM" id="SignalP"/>
    </source>
</evidence>
<feature type="domain" description="Beta-lactamase-related" evidence="2">
    <location>
        <begin position="35"/>
        <end position="370"/>
    </location>
</feature>
<reference evidence="4" key="1">
    <citation type="submission" date="2016-10" db="EMBL/GenBank/DDBJ databases">
        <authorList>
            <person name="Varghese N."/>
            <person name="Submissions S."/>
        </authorList>
    </citation>
    <scope>NUCLEOTIDE SEQUENCE [LARGE SCALE GENOMIC DNA]</scope>
    <source>
        <strain evidence="4">CGMCC 4.3506</strain>
    </source>
</reference>
<dbReference type="Pfam" id="PF00144">
    <property type="entry name" value="Beta-lactamase"/>
    <property type="match status" value="1"/>
</dbReference>
<proteinExistence type="predicted"/>
<dbReference type="InterPro" id="IPR050491">
    <property type="entry name" value="AmpC-like"/>
</dbReference>
<dbReference type="Gene3D" id="3.40.710.10">
    <property type="entry name" value="DD-peptidase/beta-lactamase superfamily"/>
    <property type="match status" value="1"/>
</dbReference>
<organism evidence="3 4">
    <name type="scientific">Lentzea fradiae</name>
    <dbReference type="NCBI Taxonomy" id="200378"/>
    <lineage>
        <taxon>Bacteria</taxon>
        <taxon>Bacillati</taxon>
        <taxon>Actinomycetota</taxon>
        <taxon>Actinomycetes</taxon>
        <taxon>Pseudonocardiales</taxon>
        <taxon>Pseudonocardiaceae</taxon>
        <taxon>Lentzea</taxon>
    </lineage>
</organism>
<dbReference type="AlphaFoldDB" id="A0A1G7SE96"/>
<dbReference type="SUPFAM" id="SSF56601">
    <property type="entry name" value="beta-lactamase/transpeptidase-like"/>
    <property type="match status" value="1"/>
</dbReference>
<evidence type="ECO:0000259" key="2">
    <source>
        <dbReference type="Pfam" id="PF00144"/>
    </source>
</evidence>
<dbReference type="STRING" id="200378.SAMN05216553_106201"/>
<dbReference type="PANTHER" id="PTHR46825">
    <property type="entry name" value="D-ALANYL-D-ALANINE-CARBOXYPEPTIDASE/ENDOPEPTIDASE AMPH"/>
    <property type="match status" value="1"/>
</dbReference>
<dbReference type="PANTHER" id="PTHR46825:SF7">
    <property type="entry name" value="D-ALANYL-D-ALANINE CARBOXYPEPTIDASE"/>
    <property type="match status" value="1"/>
</dbReference>
<keyword evidence="3" id="KW-0121">Carboxypeptidase</keyword>
<feature type="signal peptide" evidence="1">
    <location>
        <begin position="1"/>
        <end position="23"/>
    </location>
</feature>
<keyword evidence="3" id="KW-0378">Hydrolase</keyword>
<keyword evidence="1" id="KW-0732">Signal</keyword>
<feature type="chain" id="PRO_5011764134" evidence="1">
    <location>
        <begin position="24"/>
        <end position="378"/>
    </location>
</feature>
<dbReference type="InterPro" id="IPR012338">
    <property type="entry name" value="Beta-lactam/transpept-like"/>
</dbReference>
<accession>A0A1G7SE96</accession>
<keyword evidence="4" id="KW-1185">Reference proteome</keyword>